<dbReference type="RefSeq" id="WP_070401484.1">
    <property type="nucleotide sequence ID" value="NZ_CP017132.1"/>
</dbReference>
<keyword evidence="1" id="KW-0175">Coiled coil</keyword>
<dbReference type="InterPro" id="IPR057717">
    <property type="entry name" value="BBH37-like_helical"/>
</dbReference>
<accession>A0AAQ2WYH5</accession>
<sequence>MKKSILAICMLILLSLLSCDINVLNEMLIKAREKYVEESKKAEDLNSKDGNQEGEEGQAGAVDQEDIVGQHFEERVKQVMQAVLVDADNAEIPVILHSPYYPQQEEIVKIEEKDLIPSTNEEKEAQAEIDNVKSALGDSGFAQLIEKAHKLKDECEQLESSFYDTLLDLNNKIRSYSVNNKRKGQKLIQVRNQLNEERSHIDRLRNQVDSGLYERTSSKYFFEKSQETLKEAITERLKNVLRSSFRRVNNYLLIQLSRQARRNAENALSQLESSSAKLNEAMGIKKEIEVLIEEAKSVLVSFER</sequence>
<organism evidence="4 5">
    <name type="scientific">Borrelia miyamotoi</name>
    <dbReference type="NCBI Taxonomy" id="47466"/>
    <lineage>
        <taxon>Bacteria</taxon>
        <taxon>Pseudomonadati</taxon>
        <taxon>Spirochaetota</taxon>
        <taxon>Spirochaetia</taxon>
        <taxon>Spirochaetales</taxon>
        <taxon>Borreliaceae</taxon>
        <taxon>Borrelia</taxon>
    </lineage>
</organism>
<geneLocation type="plasmid" evidence="4 5">
    <name>p410-lp20-1</name>
</geneLocation>
<dbReference type="NCBIfam" id="NF033721">
    <property type="entry name" value="P12_lipo"/>
    <property type="match status" value="1"/>
</dbReference>
<feature type="coiled-coil region" evidence="1">
    <location>
        <begin position="254"/>
        <end position="281"/>
    </location>
</feature>
<evidence type="ECO:0000313" key="5">
    <source>
        <dbReference type="Proteomes" id="UP001164544"/>
    </source>
</evidence>
<dbReference type="InterPro" id="IPR058057">
    <property type="entry name" value="BBH37-like"/>
</dbReference>
<feature type="domain" description="BBH37-like helical" evidence="3">
    <location>
        <begin position="114"/>
        <end position="300"/>
    </location>
</feature>
<keyword evidence="4" id="KW-0449">Lipoprotein</keyword>
<name>A0AAQ2WYH5_9SPIR</name>
<protein>
    <submittedName>
        <fullName evidence="4">P12 family lipoprotein</fullName>
    </submittedName>
</protein>
<feature type="region of interest" description="Disordered" evidence="2">
    <location>
        <begin position="40"/>
        <end position="63"/>
    </location>
</feature>
<reference evidence="4" key="1">
    <citation type="submission" date="2022-12" db="EMBL/GenBank/DDBJ databases">
        <title>B. miyamotoi WGS.</title>
        <authorList>
            <person name="Kuleshov K.V."/>
            <person name="Hoornstra D."/>
            <person name="Hovius J.W."/>
            <person name="Platonov A.E."/>
            <person name="Telford S.R. III."/>
        </authorList>
    </citation>
    <scope>NUCLEOTIDE SEQUENCE</scope>
    <source>
        <strain evidence="4">410</strain>
        <plasmid evidence="4">p410-lp20-1</plasmid>
    </source>
</reference>
<dbReference type="PROSITE" id="PS51257">
    <property type="entry name" value="PROKAR_LIPOPROTEIN"/>
    <property type="match status" value="1"/>
</dbReference>
<gene>
    <name evidence="4" type="ORF">O5398_06715</name>
</gene>
<proteinExistence type="predicted"/>
<evidence type="ECO:0000256" key="2">
    <source>
        <dbReference type="SAM" id="MobiDB-lite"/>
    </source>
</evidence>
<keyword evidence="4" id="KW-0614">Plasmid</keyword>
<evidence type="ECO:0000313" key="4">
    <source>
        <dbReference type="EMBL" id="WAZ91813.1"/>
    </source>
</evidence>
<dbReference type="Proteomes" id="UP001164544">
    <property type="component" value="Plasmid p410-lp20-1"/>
</dbReference>
<evidence type="ECO:0000256" key="1">
    <source>
        <dbReference type="SAM" id="Coils"/>
    </source>
</evidence>
<dbReference type="Pfam" id="PF25672">
    <property type="entry name" value="BBH37"/>
    <property type="match status" value="1"/>
</dbReference>
<evidence type="ECO:0000259" key="3">
    <source>
        <dbReference type="Pfam" id="PF25672"/>
    </source>
</evidence>
<dbReference type="EMBL" id="CP114648">
    <property type="protein sequence ID" value="WAZ91813.1"/>
    <property type="molecule type" value="Genomic_DNA"/>
</dbReference>
<feature type="compositionally biased region" description="Basic and acidic residues" evidence="2">
    <location>
        <begin position="40"/>
        <end position="51"/>
    </location>
</feature>
<dbReference type="AlphaFoldDB" id="A0AAQ2WYH5"/>